<comment type="caution">
    <text evidence="1">The sequence shown here is derived from an EMBL/GenBank/DDBJ whole genome shotgun (WGS) entry which is preliminary data.</text>
</comment>
<proteinExistence type="predicted"/>
<gene>
    <name evidence="1" type="ORF">Q604_UNBC07618G0001</name>
</gene>
<feature type="non-terminal residue" evidence="1">
    <location>
        <position position="1"/>
    </location>
</feature>
<reference evidence="1" key="1">
    <citation type="submission" date="2013-12" db="EMBL/GenBank/DDBJ databases">
        <title>A Varibaculum cambriense genome reconstructed from a premature infant gut community with otherwise low bacterial novelty that shifts toward anaerobic metabolism during the third week of life.</title>
        <authorList>
            <person name="Brown C.T."/>
            <person name="Sharon I."/>
            <person name="Thomas B.C."/>
            <person name="Castelle C.J."/>
            <person name="Morowitz M.J."/>
            <person name="Banfield J.F."/>
        </authorList>
    </citation>
    <scope>NUCLEOTIDE SEQUENCE</scope>
</reference>
<evidence type="ECO:0000313" key="1">
    <source>
        <dbReference type="EMBL" id="ETJ38250.1"/>
    </source>
</evidence>
<accession>W1Y987</accession>
<feature type="non-terminal residue" evidence="1">
    <location>
        <position position="76"/>
    </location>
</feature>
<dbReference type="EMBL" id="AZMM01007618">
    <property type="protein sequence ID" value="ETJ38250.1"/>
    <property type="molecule type" value="Genomic_DNA"/>
</dbReference>
<protein>
    <submittedName>
        <fullName evidence="1">Conserved integral membrane protein</fullName>
    </submittedName>
</protein>
<sequence length="76" mass="8547">PDRSPVKVDEWLASPASEGWRLLWLTLENGASGVLVPVEGVKNSAALQEISSYYPCGIAWVDRKNTFDELFALYRY</sequence>
<organism evidence="1">
    <name type="scientific">human gut metagenome</name>
    <dbReference type="NCBI Taxonomy" id="408170"/>
    <lineage>
        <taxon>unclassified sequences</taxon>
        <taxon>metagenomes</taxon>
        <taxon>organismal metagenomes</taxon>
    </lineage>
</organism>
<name>W1Y987_9ZZZZ</name>
<dbReference type="AlphaFoldDB" id="W1Y987"/>